<proteinExistence type="predicted"/>
<evidence type="ECO:0000313" key="1">
    <source>
        <dbReference type="EMBL" id="MDQ2106268.1"/>
    </source>
</evidence>
<feature type="non-terminal residue" evidence="1">
    <location>
        <position position="1"/>
    </location>
</feature>
<accession>A0ABU0WQR2</accession>
<keyword evidence="2" id="KW-1185">Reference proteome</keyword>
<protein>
    <submittedName>
        <fullName evidence="1">DUF1178 family protein</fullName>
    </submittedName>
</protein>
<dbReference type="Proteomes" id="UP001227317">
    <property type="component" value="Unassembled WGS sequence"/>
</dbReference>
<dbReference type="Pfam" id="PF06676">
    <property type="entry name" value="DUF1178"/>
    <property type="match status" value="1"/>
</dbReference>
<gene>
    <name evidence="1" type="ORF">QSG27_26485</name>
</gene>
<reference evidence="1 2" key="1">
    <citation type="submission" date="2023-06" db="EMBL/GenBank/DDBJ databases">
        <title>Azospirillum isscasensis sp.nov, a bacterium isolated from rhizosphere soil of rice.</title>
        <authorList>
            <person name="Wang H."/>
        </authorList>
    </citation>
    <scope>NUCLEOTIDE SEQUENCE [LARGE SCALE GENOMIC DNA]</scope>
    <source>
        <strain evidence="1 2">C340-1</strain>
    </source>
</reference>
<name>A0ABU0WQR2_9PROT</name>
<dbReference type="EMBL" id="JAUJFI010000221">
    <property type="protein sequence ID" value="MDQ2106268.1"/>
    <property type="molecule type" value="Genomic_DNA"/>
</dbReference>
<dbReference type="RefSeq" id="WP_306711490.1">
    <property type="nucleotide sequence ID" value="NZ_JAUJFI010000221.1"/>
</dbReference>
<organism evidence="1 2">
    <name type="scientific">Azospirillum isscasi</name>
    <dbReference type="NCBI Taxonomy" id="3053926"/>
    <lineage>
        <taxon>Bacteria</taxon>
        <taxon>Pseudomonadati</taxon>
        <taxon>Pseudomonadota</taxon>
        <taxon>Alphaproteobacteria</taxon>
        <taxon>Rhodospirillales</taxon>
        <taxon>Azospirillaceae</taxon>
        <taxon>Azospirillum</taxon>
    </lineage>
</organism>
<evidence type="ECO:0000313" key="2">
    <source>
        <dbReference type="Proteomes" id="UP001227317"/>
    </source>
</evidence>
<sequence>APAAPAAGPAPAPAAPPLPAEVRERFAAEVMRQLTEIRRTVEENCDYVGDRFAEEARRIHYGETDPRGIYGEATDKQAEELEEEGVTFGRMPWLPRTNS</sequence>
<dbReference type="InterPro" id="IPR009562">
    <property type="entry name" value="DUF1178"/>
</dbReference>
<comment type="caution">
    <text evidence="1">The sequence shown here is derived from an EMBL/GenBank/DDBJ whole genome shotgun (WGS) entry which is preliminary data.</text>
</comment>